<feature type="transmembrane region" description="Helical" evidence="1">
    <location>
        <begin position="21"/>
        <end position="43"/>
    </location>
</feature>
<reference evidence="3 4" key="1">
    <citation type="submission" date="2015-09" db="EMBL/GenBank/DDBJ databases">
        <authorList>
            <consortium name="Pathogen Informatics"/>
        </authorList>
    </citation>
    <scope>NUCLEOTIDE SEQUENCE [LARGE SCALE GENOMIC DNA]</scope>
    <source>
        <strain evidence="3 4">2789STDY5834856</strain>
    </source>
</reference>
<keyword evidence="1" id="KW-0812">Transmembrane</keyword>
<evidence type="ECO:0000313" key="3">
    <source>
        <dbReference type="EMBL" id="CUO71442.1"/>
    </source>
</evidence>
<feature type="transmembrane region" description="Helical" evidence="1">
    <location>
        <begin position="270"/>
        <end position="294"/>
    </location>
</feature>
<feature type="transmembrane region" description="Helical" evidence="1">
    <location>
        <begin position="63"/>
        <end position="86"/>
    </location>
</feature>
<dbReference type="Pfam" id="PF10110">
    <property type="entry name" value="GPDPase_memb"/>
    <property type="match status" value="1"/>
</dbReference>
<keyword evidence="1" id="KW-1133">Transmembrane helix</keyword>
<evidence type="ECO:0000256" key="1">
    <source>
        <dbReference type="SAM" id="Phobius"/>
    </source>
</evidence>
<dbReference type="Proteomes" id="UP000095594">
    <property type="component" value="Unassembled WGS sequence"/>
</dbReference>
<dbReference type="PROSITE" id="PS51704">
    <property type="entry name" value="GP_PDE"/>
    <property type="match status" value="1"/>
</dbReference>
<dbReference type="EMBL" id="CYZX01000014">
    <property type="protein sequence ID" value="CUO71442.1"/>
    <property type="molecule type" value="Genomic_DNA"/>
</dbReference>
<keyword evidence="1" id="KW-0472">Membrane</keyword>
<protein>
    <submittedName>
        <fullName evidence="3">Putative glycerophosphoryl diester phosphodiesterase</fullName>
        <ecNumber evidence="3">3.1.4.46</ecNumber>
    </submittedName>
</protein>
<feature type="transmembrane region" description="Helical" evidence="1">
    <location>
        <begin position="169"/>
        <end position="187"/>
    </location>
</feature>
<dbReference type="SUPFAM" id="SSF51695">
    <property type="entry name" value="PLC-like phosphodiesterases"/>
    <property type="match status" value="1"/>
</dbReference>
<dbReference type="Gene3D" id="3.20.20.190">
    <property type="entry name" value="Phosphatidylinositol (PI) phosphodiesterase"/>
    <property type="match status" value="1"/>
</dbReference>
<dbReference type="EC" id="3.1.4.46" evidence="3"/>
<dbReference type="PANTHER" id="PTHR46211">
    <property type="entry name" value="GLYCEROPHOSPHORYL DIESTER PHOSPHODIESTERASE"/>
    <property type="match status" value="1"/>
</dbReference>
<proteinExistence type="predicted"/>
<gene>
    <name evidence="3" type="primary">ugpQ_3</name>
    <name evidence="3" type="ORF">ERS852471_02107</name>
</gene>
<feature type="domain" description="GP-PDE" evidence="2">
    <location>
        <begin position="348"/>
        <end position="580"/>
    </location>
</feature>
<name>A0A174H920_9CLOT</name>
<dbReference type="GO" id="GO:0006629">
    <property type="term" value="P:lipid metabolic process"/>
    <property type="evidence" value="ECO:0007669"/>
    <property type="project" value="InterPro"/>
</dbReference>
<dbReference type="PANTHER" id="PTHR46211:SF8">
    <property type="entry name" value="PHOSPHODIESTERASE"/>
    <property type="match status" value="1"/>
</dbReference>
<dbReference type="InterPro" id="IPR017946">
    <property type="entry name" value="PLC-like_Pdiesterase_TIM-brl"/>
</dbReference>
<feature type="transmembrane region" description="Helical" evidence="1">
    <location>
        <begin position="217"/>
        <end position="250"/>
    </location>
</feature>
<dbReference type="OrthoDB" id="384721at2"/>
<organism evidence="3 4">
    <name type="scientific">Clostridium disporicum</name>
    <dbReference type="NCBI Taxonomy" id="84024"/>
    <lineage>
        <taxon>Bacteria</taxon>
        <taxon>Bacillati</taxon>
        <taxon>Bacillota</taxon>
        <taxon>Clostridia</taxon>
        <taxon>Eubacteriales</taxon>
        <taxon>Clostridiaceae</taxon>
        <taxon>Clostridium</taxon>
    </lineage>
</organism>
<accession>A0A174H920</accession>
<dbReference type="InterPro" id="IPR018476">
    <property type="entry name" value="GlyceroP-diester-Pdiesterase_M"/>
</dbReference>
<dbReference type="AlphaFoldDB" id="A0A174H920"/>
<dbReference type="Pfam" id="PF03009">
    <property type="entry name" value="GDPD"/>
    <property type="match status" value="1"/>
</dbReference>
<sequence length="596" mass="68439">MRKGIIENFILLLRYNLGTLILFELFHKGIALILVLPIIKYIFESAMHNSGMIYLSTDNVFKILTNPISIFLLILLLLIFGFYVFFEFTATIICFDKSIRYEKIGIFKLIKLGLQKSVRILNIKNYLLMIFILLIIPLTNLTLTSGFIGELKLPEYILDFIKSNKFLNIVYMGLMIILYMIVIRWIFSIHEITLNRSSFKEAKNESNRITKGKNIKIFLYSVGTFIVFSLIGYGIYYLLIILMAIVIKYYGIGIDLKEIFIAKAILFKDYSMLIASISSFILNLAFISAIYYNYKNFGFYNNKHNKIKVSSMKKIITVVLIVILIPIESMALSINSNTLLNIELFYNTTATAHRGGNVSAPENTLAAFKEAILAQVEYIETDVQETKDGELILIHDSNFKRTTGVDKNVWEVDYEEVKNYDAGNYMNLGYTGAKIPTLDEAIKYVRGRCKLLIEIKLNGHESPDIIDKVISVIKKNRAENQCVIASMDKEVLKKVKEIDSNFLTCYLTALAYGDIYTFEYVDIYGIESTFITKGLIKNIHDKGKQIFVWTVNDQDMMSKMIDLNVDSIITDNPFLVNDTIYSKKNDFIKVIADYLF</sequence>
<evidence type="ECO:0000313" key="4">
    <source>
        <dbReference type="Proteomes" id="UP000095594"/>
    </source>
</evidence>
<dbReference type="GO" id="GO:0008889">
    <property type="term" value="F:glycerophosphodiester phosphodiesterase activity"/>
    <property type="evidence" value="ECO:0007669"/>
    <property type="project" value="UniProtKB-EC"/>
</dbReference>
<feature type="transmembrane region" description="Helical" evidence="1">
    <location>
        <begin position="315"/>
        <end position="334"/>
    </location>
</feature>
<keyword evidence="3" id="KW-0378">Hydrolase</keyword>
<dbReference type="RefSeq" id="WP_055266367.1">
    <property type="nucleotide sequence ID" value="NZ_CABIXQ010000014.1"/>
</dbReference>
<evidence type="ECO:0000259" key="2">
    <source>
        <dbReference type="PROSITE" id="PS51704"/>
    </source>
</evidence>
<feature type="transmembrane region" description="Helical" evidence="1">
    <location>
        <begin position="126"/>
        <end position="149"/>
    </location>
</feature>
<dbReference type="CDD" id="cd08579">
    <property type="entry name" value="GDPD_memb_like"/>
    <property type="match status" value="1"/>
</dbReference>
<dbReference type="InterPro" id="IPR030395">
    <property type="entry name" value="GP_PDE_dom"/>
</dbReference>